<keyword evidence="3" id="KW-1185">Reference proteome</keyword>
<comment type="caution">
    <text evidence="2">The sequence shown here is derived from an EMBL/GenBank/DDBJ whole genome shotgun (WGS) entry which is preliminary data.</text>
</comment>
<evidence type="ECO:0000313" key="3">
    <source>
        <dbReference type="Proteomes" id="UP001279410"/>
    </source>
</evidence>
<dbReference type="Proteomes" id="UP001279410">
    <property type="component" value="Unassembled WGS sequence"/>
</dbReference>
<dbReference type="AlphaFoldDB" id="A0AAD3MTE9"/>
<protein>
    <submittedName>
        <fullName evidence="2">NACHT, LRR and PYD domains-containing protein 3-like isoform X1</fullName>
    </submittedName>
</protein>
<feature type="region of interest" description="Disordered" evidence="1">
    <location>
        <begin position="13"/>
        <end position="52"/>
    </location>
</feature>
<gene>
    <name evidence="2" type="ORF">AKAME5_001108200</name>
</gene>
<sequence length="114" mass="12915">MKVEGVCELKWSGDRAEGVPPSETTLCQKEEESQTKVQGIQQQRPDSPEPSCLSLKSNWSKDFVIDFKGRHPVDQMIQQQRADYPEPSCLSLKSDCSKDFVIDFKGRHPSADQM</sequence>
<accession>A0AAD3MTE9</accession>
<reference evidence="2" key="1">
    <citation type="submission" date="2022-08" db="EMBL/GenBank/DDBJ databases">
        <title>Genome sequencing of akame (Lates japonicus).</title>
        <authorList>
            <person name="Hashiguchi Y."/>
            <person name="Takahashi H."/>
        </authorList>
    </citation>
    <scope>NUCLEOTIDE SEQUENCE</scope>
    <source>
        <strain evidence="2">Kochi</strain>
    </source>
</reference>
<name>A0AAD3MTE9_LATJO</name>
<organism evidence="2 3">
    <name type="scientific">Lates japonicus</name>
    <name type="common">Japanese lates</name>
    <dbReference type="NCBI Taxonomy" id="270547"/>
    <lineage>
        <taxon>Eukaryota</taxon>
        <taxon>Metazoa</taxon>
        <taxon>Chordata</taxon>
        <taxon>Craniata</taxon>
        <taxon>Vertebrata</taxon>
        <taxon>Euteleostomi</taxon>
        <taxon>Actinopterygii</taxon>
        <taxon>Neopterygii</taxon>
        <taxon>Teleostei</taxon>
        <taxon>Neoteleostei</taxon>
        <taxon>Acanthomorphata</taxon>
        <taxon>Carangaria</taxon>
        <taxon>Carangaria incertae sedis</taxon>
        <taxon>Centropomidae</taxon>
        <taxon>Lates</taxon>
    </lineage>
</organism>
<evidence type="ECO:0000313" key="2">
    <source>
        <dbReference type="EMBL" id="GLD59029.1"/>
    </source>
</evidence>
<evidence type="ECO:0000256" key="1">
    <source>
        <dbReference type="SAM" id="MobiDB-lite"/>
    </source>
</evidence>
<dbReference type="EMBL" id="BRZM01000035">
    <property type="protein sequence ID" value="GLD59029.1"/>
    <property type="molecule type" value="Genomic_DNA"/>
</dbReference>
<proteinExistence type="predicted"/>
<feature type="compositionally biased region" description="Polar residues" evidence="1">
    <location>
        <begin position="35"/>
        <end position="45"/>
    </location>
</feature>